<dbReference type="EMBL" id="UINC01042815">
    <property type="protein sequence ID" value="SVB45956.1"/>
    <property type="molecule type" value="Genomic_DNA"/>
</dbReference>
<feature type="non-terminal residue" evidence="2">
    <location>
        <position position="24"/>
    </location>
</feature>
<evidence type="ECO:0000256" key="1">
    <source>
        <dbReference type="SAM" id="Phobius"/>
    </source>
</evidence>
<dbReference type="AlphaFoldDB" id="A0A382E586"/>
<proteinExistence type="predicted"/>
<organism evidence="2">
    <name type="scientific">marine metagenome</name>
    <dbReference type="NCBI Taxonomy" id="408172"/>
    <lineage>
        <taxon>unclassified sequences</taxon>
        <taxon>metagenomes</taxon>
        <taxon>ecological metagenomes</taxon>
    </lineage>
</organism>
<reference evidence="2" key="1">
    <citation type="submission" date="2018-05" db="EMBL/GenBank/DDBJ databases">
        <authorList>
            <person name="Lanie J.A."/>
            <person name="Ng W.-L."/>
            <person name="Kazmierczak K.M."/>
            <person name="Andrzejewski T.M."/>
            <person name="Davidsen T.M."/>
            <person name="Wayne K.J."/>
            <person name="Tettelin H."/>
            <person name="Glass J.I."/>
            <person name="Rusch D."/>
            <person name="Podicherti R."/>
            <person name="Tsui H.-C.T."/>
            <person name="Winkler M.E."/>
        </authorList>
    </citation>
    <scope>NUCLEOTIDE SEQUENCE</scope>
</reference>
<keyword evidence="1" id="KW-0812">Transmembrane</keyword>
<gene>
    <name evidence="2" type="ORF">METZ01_LOCUS198810</name>
</gene>
<evidence type="ECO:0000313" key="2">
    <source>
        <dbReference type="EMBL" id="SVB45956.1"/>
    </source>
</evidence>
<keyword evidence="1" id="KW-1133">Transmembrane helix</keyword>
<feature type="transmembrane region" description="Helical" evidence="1">
    <location>
        <begin position="6"/>
        <end position="23"/>
    </location>
</feature>
<sequence length="24" mass="2696">MFDMTAGHFIFIPAILVFGIVLGW</sequence>
<accession>A0A382E586</accession>
<protein>
    <submittedName>
        <fullName evidence="2">Uncharacterized protein</fullName>
    </submittedName>
</protein>
<keyword evidence="1" id="KW-0472">Membrane</keyword>
<name>A0A382E586_9ZZZZ</name>